<dbReference type="RefSeq" id="WP_175224493.1">
    <property type="nucleotide sequence ID" value="NZ_CADILJ010000068.1"/>
</dbReference>
<dbReference type="Proteomes" id="UP000494161">
    <property type="component" value="Unassembled WGS sequence"/>
</dbReference>
<protein>
    <recommendedName>
        <fullName evidence="3">Phage tail protein</fullName>
    </recommendedName>
</protein>
<evidence type="ECO:0000313" key="1">
    <source>
        <dbReference type="EMBL" id="CAB3956120.1"/>
    </source>
</evidence>
<dbReference type="InterPro" id="IPR054496">
    <property type="entry name" value="E217_GP41"/>
</dbReference>
<evidence type="ECO:0008006" key="3">
    <source>
        <dbReference type="Google" id="ProtNLM"/>
    </source>
</evidence>
<organism evidence="1 2">
    <name type="scientific">Achromobacter ruhlandii</name>
    <dbReference type="NCBI Taxonomy" id="72557"/>
    <lineage>
        <taxon>Bacteria</taxon>
        <taxon>Pseudomonadati</taxon>
        <taxon>Pseudomonadota</taxon>
        <taxon>Betaproteobacteria</taxon>
        <taxon>Burkholderiales</taxon>
        <taxon>Alcaligenaceae</taxon>
        <taxon>Achromobacter</taxon>
    </lineage>
</organism>
<comment type="caution">
    <text evidence="1">The sequence shown here is derived from an EMBL/GenBank/DDBJ whole genome shotgun (WGS) entry which is preliminary data.</text>
</comment>
<dbReference type="EMBL" id="CADILJ010000068">
    <property type="protein sequence ID" value="CAB3956120.1"/>
    <property type="molecule type" value="Genomic_DNA"/>
</dbReference>
<dbReference type="Pfam" id="PF22759">
    <property type="entry name" value="E217_GP41"/>
    <property type="match status" value="1"/>
</dbReference>
<name>A0ABM8M1W8_9BURK</name>
<reference evidence="1 2" key="1">
    <citation type="submission" date="2020-04" db="EMBL/GenBank/DDBJ databases">
        <authorList>
            <person name="De Canck E."/>
        </authorList>
    </citation>
    <scope>NUCLEOTIDE SEQUENCE [LARGE SCALE GENOMIC DNA]</scope>
    <source>
        <strain evidence="1 2">LMG 7053</strain>
    </source>
</reference>
<accession>A0ABM8M1W8</accession>
<keyword evidence="2" id="KW-1185">Reference proteome</keyword>
<evidence type="ECO:0000313" key="2">
    <source>
        <dbReference type="Proteomes" id="UP000494161"/>
    </source>
</evidence>
<sequence length="287" mass="31160">MSFVKRRIDVTISLGEGQFGEQQGPNVTLRGYRVQTAIVGYNGDAQTQMQLRIYGLKPDMVNRLTTVGPVLSQRRGKNRILVEVGEGDAALSVAYQGLIDQAWADYNQAPEVVFYVTALAQASAALKVVPPRSYRATVRIEDLAREMATSMGLAFEGNGVQGSLASPYFSGTAIDQLRALAKAGRFNYTIEGSTLAIWPWDGSRQNDAILLDPALNMVGYPAFTGGGIMARVLYDPRLGVGKKVQIISVNEPAHGEWTVVSLSHTLDAEMPNGSWISEIMCIRAFNG</sequence>
<proteinExistence type="predicted"/>
<gene>
    <name evidence="1" type="ORF">LMG7053_04922</name>
</gene>